<dbReference type="InterPro" id="IPR046848">
    <property type="entry name" value="E_motif"/>
</dbReference>
<dbReference type="EMBL" id="JAGGNH010000128">
    <property type="protein sequence ID" value="KAJ0959947.1"/>
    <property type="molecule type" value="Genomic_DNA"/>
</dbReference>
<dbReference type="Pfam" id="PF20431">
    <property type="entry name" value="E_motif"/>
    <property type="match status" value="1"/>
</dbReference>
<dbReference type="Pfam" id="PF13041">
    <property type="entry name" value="PPR_2"/>
    <property type="match status" value="3"/>
</dbReference>
<keyword evidence="1" id="KW-0677">Repeat</keyword>
<keyword evidence="4" id="KW-1185">Reference proteome</keyword>
<dbReference type="PANTHER" id="PTHR47926:SF462">
    <property type="entry name" value="PENTATRICOPEPTIDE REPEAT-CONTAINING PROTEIN"/>
    <property type="match status" value="1"/>
</dbReference>
<dbReference type="SUPFAM" id="SSF48452">
    <property type="entry name" value="TPR-like"/>
    <property type="match status" value="1"/>
</dbReference>
<proteinExistence type="predicted"/>
<evidence type="ECO:0008006" key="5">
    <source>
        <dbReference type="Google" id="ProtNLM"/>
    </source>
</evidence>
<dbReference type="InterPro" id="IPR046960">
    <property type="entry name" value="PPR_At4g14850-like_plant"/>
</dbReference>
<dbReference type="InterPro" id="IPR011990">
    <property type="entry name" value="TPR-like_helical_dom_sf"/>
</dbReference>
<dbReference type="Pfam" id="PF01535">
    <property type="entry name" value="PPR"/>
    <property type="match status" value="6"/>
</dbReference>
<dbReference type="Gene3D" id="1.25.40.10">
    <property type="entry name" value="Tetratricopeptide repeat domain"/>
    <property type="match status" value="6"/>
</dbReference>
<accession>A0A9D5BSI0</accession>
<protein>
    <recommendedName>
        <fullName evidence="5">Pentatricopeptide repeat-containing protein</fullName>
    </recommendedName>
</protein>
<evidence type="ECO:0000256" key="1">
    <source>
        <dbReference type="ARBA" id="ARBA00022737"/>
    </source>
</evidence>
<dbReference type="OrthoDB" id="733871at2759"/>
<dbReference type="FunFam" id="1.25.40.10:FF:001093">
    <property type="entry name" value="Pentatricopeptide repeat-containing protein At2g34400"/>
    <property type="match status" value="1"/>
</dbReference>
<sequence length="678" mass="76246">MYDRVIRANTWQALKESMADAIAKHCGSLKNLQQLHCRVIIHGLGFNLYISSLIISKCCSFGDVGTARLVFDGLRQRPTKALVWNSMIRGYLRNGLSGLALNVYEEMELSSECEPDKQTFHLAINACNELSEFELGCRVGDRARRRGFESDLLIATALIRMYCKVGEIEIARRVFDDMAVRDAVSWNAMLSGYSQGGHLREVMDLFRSMRFMHRIAPTEATLVSVITGCANSSSLEPGEVMFAHSIKTGFEDNLFVFNSLIAMYIDCDFLNMAEQLFKRMVFKDAVSWSIMIGGYVRHNRPNDALQLFHRMISSTKIATTRPILLNLLLACANLGNWQEGRWIEETYLMCDESEFELDASLITMLIYMHAKCGMIEISLKLLNENVLVSRDVIAWNSMLKACTELGQVEKVFDLALQMQRKGIDPDNITFITVLAAISMVPLPRKGAETHAHIIKRAFESERPIANSLIDMYARCGSLADSQKVFNHIHEKDVVSWSSLIKAYAWNGNAKEALNLFQLMMESGTSANHFIFLATLSACSHAGFVEEGKELFRSMKEVFNLEPGIEHVTCIVDMLCRAGNLNDALNLLQNQMNSMGTHAGLWGTLLNACRVHGDLVIGEAAAKHLFCLEPGNAANYMMLAEIYVSAGRREDANNLLKLFKERGLERRPGCTWFEVVQRD</sequence>
<feature type="repeat" description="PPR" evidence="2">
    <location>
        <begin position="391"/>
        <end position="425"/>
    </location>
</feature>
<feature type="repeat" description="PPR" evidence="2">
    <location>
        <begin position="80"/>
        <end position="110"/>
    </location>
</feature>
<dbReference type="InterPro" id="IPR002885">
    <property type="entry name" value="PPR_rpt"/>
</dbReference>
<evidence type="ECO:0000313" key="3">
    <source>
        <dbReference type="EMBL" id="KAJ0959947.1"/>
    </source>
</evidence>
<dbReference type="NCBIfam" id="TIGR00756">
    <property type="entry name" value="PPR"/>
    <property type="match status" value="6"/>
</dbReference>
<gene>
    <name evidence="3" type="ORF">J5N97_000287</name>
</gene>
<feature type="repeat" description="PPR" evidence="2">
    <location>
        <begin position="284"/>
        <end position="314"/>
    </location>
</feature>
<evidence type="ECO:0000313" key="4">
    <source>
        <dbReference type="Proteomes" id="UP001085076"/>
    </source>
</evidence>
<evidence type="ECO:0000256" key="2">
    <source>
        <dbReference type="PROSITE-ProRule" id="PRU00708"/>
    </source>
</evidence>
<feature type="repeat" description="PPR" evidence="2">
    <location>
        <begin position="492"/>
        <end position="526"/>
    </location>
</feature>
<dbReference type="GO" id="GO:0003723">
    <property type="term" value="F:RNA binding"/>
    <property type="evidence" value="ECO:0007669"/>
    <property type="project" value="InterPro"/>
</dbReference>
<name>A0A9D5BSI0_9LILI</name>
<comment type="caution">
    <text evidence="3">The sequence shown here is derived from an EMBL/GenBank/DDBJ whole genome shotgun (WGS) entry which is preliminary data.</text>
</comment>
<reference evidence="3 4" key="1">
    <citation type="journal article" date="2022" name="Hortic Res">
        <title>The genome of Dioscorea zingiberensis sheds light on the biosynthesis, origin and evolution of the medicinally important diosgenin saponins.</title>
        <authorList>
            <person name="Li Y."/>
            <person name="Tan C."/>
            <person name="Li Z."/>
            <person name="Guo J."/>
            <person name="Li S."/>
            <person name="Chen X."/>
            <person name="Wang C."/>
            <person name="Dai X."/>
            <person name="Yang H."/>
            <person name="Song W."/>
            <person name="Hou L."/>
            <person name="Xu J."/>
            <person name="Tong Z."/>
            <person name="Xu A."/>
            <person name="Yuan X."/>
            <person name="Wang W."/>
            <person name="Yang Q."/>
            <person name="Chen L."/>
            <person name="Sun Z."/>
            <person name="Wang K."/>
            <person name="Pan B."/>
            <person name="Chen J."/>
            <person name="Bao Y."/>
            <person name="Liu F."/>
            <person name="Qi X."/>
            <person name="Gang D.R."/>
            <person name="Wen J."/>
            <person name="Li J."/>
        </authorList>
    </citation>
    <scope>NUCLEOTIDE SEQUENCE [LARGE SCALE GENOMIC DNA]</scope>
    <source>
        <strain evidence="3">Dzin_1.0</strain>
    </source>
</reference>
<dbReference type="PROSITE" id="PS51375">
    <property type="entry name" value="PPR"/>
    <property type="match status" value="5"/>
</dbReference>
<dbReference type="Proteomes" id="UP001085076">
    <property type="component" value="Unassembled WGS sequence"/>
</dbReference>
<dbReference type="GO" id="GO:0009451">
    <property type="term" value="P:RNA modification"/>
    <property type="evidence" value="ECO:0007669"/>
    <property type="project" value="InterPro"/>
</dbReference>
<dbReference type="AlphaFoldDB" id="A0A9D5BSI0"/>
<organism evidence="3 4">
    <name type="scientific">Dioscorea zingiberensis</name>
    <dbReference type="NCBI Taxonomy" id="325984"/>
    <lineage>
        <taxon>Eukaryota</taxon>
        <taxon>Viridiplantae</taxon>
        <taxon>Streptophyta</taxon>
        <taxon>Embryophyta</taxon>
        <taxon>Tracheophyta</taxon>
        <taxon>Spermatophyta</taxon>
        <taxon>Magnoliopsida</taxon>
        <taxon>Liliopsida</taxon>
        <taxon>Dioscoreales</taxon>
        <taxon>Dioscoreaceae</taxon>
        <taxon>Dioscorea</taxon>
    </lineage>
</organism>
<feature type="repeat" description="PPR" evidence="2">
    <location>
        <begin position="182"/>
        <end position="216"/>
    </location>
</feature>
<dbReference type="FunFam" id="1.25.40.10:FF:000344">
    <property type="entry name" value="Pentatricopeptide repeat-containing protein"/>
    <property type="match status" value="1"/>
</dbReference>
<dbReference type="PANTHER" id="PTHR47926">
    <property type="entry name" value="PENTATRICOPEPTIDE REPEAT-CONTAINING PROTEIN"/>
    <property type="match status" value="1"/>
</dbReference>